<dbReference type="Proteomes" id="UP000310200">
    <property type="component" value="Unassembled WGS sequence"/>
</dbReference>
<sequence>MNYEKEERTCKSSNIVMLFARLASDPLRIYVKMMIPKESTSSRRRGIRARTMEITVTTRRTATQTTSRRDTNGRLLPRWLDWLIADEKRRGFCRAGAGGGHVAILMRLMKYSSPSCHSSRSLAPYIIQEGEGGCIEGKGNERGPGEKAEEGREEAGAFHRGNREDGTDERGWAGRWYNAGRLLTSATTFDRRDNCPRNDPSIMRRIYLVAI</sequence>
<feature type="compositionally biased region" description="Basic and acidic residues" evidence="1">
    <location>
        <begin position="138"/>
        <end position="167"/>
    </location>
</feature>
<gene>
    <name evidence="2" type="ORF">DBV15_00949</name>
</gene>
<name>A0A4S2JBZ9_9HYME</name>
<dbReference type="EMBL" id="QBLH01003812">
    <property type="protein sequence ID" value="TGZ32760.1"/>
    <property type="molecule type" value="Genomic_DNA"/>
</dbReference>
<comment type="caution">
    <text evidence="2">The sequence shown here is derived from an EMBL/GenBank/DDBJ whole genome shotgun (WGS) entry which is preliminary data.</text>
</comment>
<keyword evidence="3" id="KW-1185">Reference proteome</keyword>
<protein>
    <submittedName>
        <fullName evidence="2">Uncharacterized protein</fullName>
    </submittedName>
</protein>
<evidence type="ECO:0000313" key="3">
    <source>
        <dbReference type="Proteomes" id="UP000310200"/>
    </source>
</evidence>
<accession>A0A4S2JBZ9</accession>
<organism evidence="2 3">
    <name type="scientific">Temnothorax longispinosus</name>
    <dbReference type="NCBI Taxonomy" id="300112"/>
    <lineage>
        <taxon>Eukaryota</taxon>
        <taxon>Metazoa</taxon>
        <taxon>Ecdysozoa</taxon>
        <taxon>Arthropoda</taxon>
        <taxon>Hexapoda</taxon>
        <taxon>Insecta</taxon>
        <taxon>Pterygota</taxon>
        <taxon>Neoptera</taxon>
        <taxon>Endopterygota</taxon>
        <taxon>Hymenoptera</taxon>
        <taxon>Apocrita</taxon>
        <taxon>Aculeata</taxon>
        <taxon>Formicoidea</taxon>
        <taxon>Formicidae</taxon>
        <taxon>Myrmicinae</taxon>
        <taxon>Temnothorax</taxon>
    </lineage>
</organism>
<evidence type="ECO:0000256" key="1">
    <source>
        <dbReference type="SAM" id="MobiDB-lite"/>
    </source>
</evidence>
<evidence type="ECO:0000313" key="2">
    <source>
        <dbReference type="EMBL" id="TGZ32760.1"/>
    </source>
</evidence>
<proteinExistence type="predicted"/>
<reference evidence="2 3" key="1">
    <citation type="journal article" date="2019" name="Philos. Trans. R. Soc. Lond., B, Biol. Sci.">
        <title>Ant behaviour and brain gene expression of defending hosts depend on the ecological success of the intruding social parasite.</title>
        <authorList>
            <person name="Kaur R."/>
            <person name="Stoldt M."/>
            <person name="Jongepier E."/>
            <person name="Feldmeyer B."/>
            <person name="Menzel F."/>
            <person name="Bornberg-Bauer E."/>
            <person name="Foitzik S."/>
        </authorList>
    </citation>
    <scope>NUCLEOTIDE SEQUENCE [LARGE SCALE GENOMIC DNA]</scope>
    <source>
        <tissue evidence="2">Whole body</tissue>
    </source>
</reference>
<dbReference type="AlphaFoldDB" id="A0A4S2JBZ9"/>
<feature type="region of interest" description="Disordered" evidence="1">
    <location>
        <begin position="136"/>
        <end position="167"/>
    </location>
</feature>